<name>A0AA38LTG4_9TREE</name>
<evidence type="ECO:0000256" key="19">
    <source>
        <dbReference type="RuleBase" id="RU004335"/>
    </source>
</evidence>
<comment type="catalytic activity">
    <reaction evidence="1">
        <text>Hydrolysis of (1-&gt;3)-beta-D-glucosidic linkages in (1-&gt;3)-beta-D-glucans.</text>
        <dbReference type="EC" id="3.2.1.39"/>
    </reaction>
</comment>
<organism evidence="22 23">
    <name type="scientific">Dioszegia hungarica</name>
    <dbReference type="NCBI Taxonomy" id="4972"/>
    <lineage>
        <taxon>Eukaryota</taxon>
        <taxon>Fungi</taxon>
        <taxon>Dikarya</taxon>
        <taxon>Basidiomycota</taxon>
        <taxon>Agaricomycotina</taxon>
        <taxon>Tremellomycetes</taxon>
        <taxon>Tremellales</taxon>
        <taxon>Bulleribasidiaceae</taxon>
        <taxon>Dioszegia</taxon>
    </lineage>
</organism>
<feature type="transmembrane region" description="Helical" evidence="21">
    <location>
        <begin position="40"/>
        <end position="62"/>
    </location>
</feature>
<dbReference type="EMBL" id="JAKWFO010000006">
    <property type="protein sequence ID" value="KAI9634860.1"/>
    <property type="molecule type" value="Genomic_DNA"/>
</dbReference>
<dbReference type="InterPro" id="IPR050732">
    <property type="entry name" value="Beta-glucan_modifiers"/>
</dbReference>
<proteinExistence type="inferred from homology"/>
<evidence type="ECO:0000256" key="8">
    <source>
        <dbReference type="ARBA" id="ARBA00022525"/>
    </source>
</evidence>
<dbReference type="GO" id="GO:0042973">
    <property type="term" value="F:glucan endo-1,3-beta-D-glucosidase activity"/>
    <property type="evidence" value="ECO:0007669"/>
    <property type="project" value="UniProtKB-EC"/>
</dbReference>
<dbReference type="RefSeq" id="XP_052944637.1">
    <property type="nucleotide sequence ID" value="XM_053085616.1"/>
</dbReference>
<evidence type="ECO:0000256" key="14">
    <source>
        <dbReference type="ARBA" id="ARBA00023316"/>
    </source>
</evidence>
<evidence type="ECO:0000313" key="22">
    <source>
        <dbReference type="EMBL" id="KAI9634860.1"/>
    </source>
</evidence>
<keyword evidence="12" id="KW-0325">Glycoprotein</keyword>
<keyword evidence="21" id="KW-1133">Transmembrane helix</keyword>
<evidence type="ECO:0000256" key="11">
    <source>
        <dbReference type="ARBA" id="ARBA00023136"/>
    </source>
</evidence>
<keyword evidence="6" id="KW-1003">Cell membrane</keyword>
<dbReference type="Proteomes" id="UP001164286">
    <property type="component" value="Unassembled WGS sequence"/>
</dbReference>
<feature type="compositionally biased region" description="Low complexity" evidence="20">
    <location>
        <begin position="67"/>
        <end position="83"/>
    </location>
</feature>
<evidence type="ECO:0000256" key="5">
    <source>
        <dbReference type="ARBA" id="ARBA00012780"/>
    </source>
</evidence>
<evidence type="ECO:0000256" key="4">
    <source>
        <dbReference type="ARBA" id="ARBA00008773"/>
    </source>
</evidence>
<evidence type="ECO:0000256" key="16">
    <source>
        <dbReference type="ARBA" id="ARBA00037649"/>
    </source>
</evidence>
<keyword evidence="7" id="KW-0134">Cell wall</keyword>
<comment type="function">
    <text evidence="16">Glucanases play a role in cell expansion during growth, in cell-cell fusion during mating, and in spore release during sporulation. This enzyme may be involved in beta-glucan degradation. Active on laminarin and lichenan.</text>
</comment>
<comment type="subcellular location">
    <subcellularLocation>
        <location evidence="3">Cell membrane</location>
        <topology evidence="3">Single-pass type II membrane protein</topology>
    </subcellularLocation>
    <subcellularLocation>
        <location evidence="2">Secreted</location>
        <location evidence="2">Cell wall</location>
    </subcellularLocation>
</comment>
<evidence type="ECO:0000256" key="17">
    <source>
        <dbReference type="ARBA" id="ARBA00042373"/>
    </source>
</evidence>
<keyword evidence="14" id="KW-0961">Cell wall biogenesis/degradation</keyword>
<evidence type="ECO:0000256" key="20">
    <source>
        <dbReference type="SAM" id="MobiDB-lite"/>
    </source>
</evidence>
<dbReference type="PANTHER" id="PTHR16631">
    <property type="entry name" value="GLUCAN 1,3-BETA-GLUCOSIDASE"/>
    <property type="match status" value="1"/>
</dbReference>
<evidence type="ECO:0000256" key="12">
    <source>
        <dbReference type="ARBA" id="ARBA00023180"/>
    </source>
</evidence>
<dbReference type="Gene3D" id="3.20.20.80">
    <property type="entry name" value="Glycosidases"/>
    <property type="match status" value="2"/>
</dbReference>
<evidence type="ECO:0000256" key="15">
    <source>
        <dbReference type="ARBA" id="ARBA00023326"/>
    </source>
</evidence>
<keyword evidence="10 22" id="KW-0378">Hydrolase</keyword>
<keyword evidence="21" id="KW-0812">Transmembrane</keyword>
<sequence>MPRSGSGSLAYQNVPSESYWPTPAGGAAPFTPERRSRKKWWIIGGVLLGTAAIAAIVAGVVVSQQKNKGGSSSSSASSSGNNAVLSNPNDPSVFDKDSRLHQSMWGIAYTAQGSIPPNCGATQANVTRDMQLLSQLTTRIRLYSANCNITAMVLEGIKAAKVDMKIWPAIYINSDETFNQAQAKTIEEAITTYGTDHIEGITVGNEYILNTAGTNSLSSSAYLASVSKIHSEIKQLNATIQSMKLSKHLPIGTSDAGSVMSTTLGAGIDYFMANVHPYFGGLAIADAAKWTWDFFQEFDVAPAQASVNKPAVYIAEVGWPSQSMNASAANSGAGSPQGDASVANLQTFLDTYVCQANANGTHYFYFEAFDEPWKAQYGGVEPYWGLFDKDRNLKNITIPTC</sequence>
<evidence type="ECO:0000256" key="2">
    <source>
        <dbReference type="ARBA" id="ARBA00004191"/>
    </source>
</evidence>
<comment type="similarity">
    <text evidence="4 19">Belongs to the glycosyl hydrolase 17 family.</text>
</comment>
<evidence type="ECO:0000256" key="10">
    <source>
        <dbReference type="ARBA" id="ARBA00022801"/>
    </source>
</evidence>
<dbReference type="AlphaFoldDB" id="A0AA38LTG4"/>
<dbReference type="GO" id="GO:0005576">
    <property type="term" value="C:extracellular region"/>
    <property type="evidence" value="ECO:0007669"/>
    <property type="project" value="TreeGrafter"/>
</dbReference>
<reference evidence="22" key="1">
    <citation type="journal article" date="2022" name="G3 (Bethesda)">
        <title>High quality genome of the basidiomycete yeast Dioszegia hungarica PDD-24b-2 isolated from cloud water.</title>
        <authorList>
            <person name="Jarrige D."/>
            <person name="Haridas S."/>
            <person name="Bleykasten-Grosshans C."/>
            <person name="Joly M."/>
            <person name="Nadalig T."/>
            <person name="Sancelme M."/>
            <person name="Vuilleumier S."/>
            <person name="Grigoriev I.V."/>
            <person name="Amato P."/>
            <person name="Bringel F."/>
        </authorList>
    </citation>
    <scope>NUCLEOTIDE SEQUENCE</scope>
    <source>
        <strain evidence="22">PDD-24b-2</strain>
    </source>
</reference>
<evidence type="ECO:0000256" key="1">
    <source>
        <dbReference type="ARBA" id="ARBA00000382"/>
    </source>
</evidence>
<accession>A0AA38LTG4</accession>
<evidence type="ECO:0000256" key="9">
    <source>
        <dbReference type="ARBA" id="ARBA00022729"/>
    </source>
</evidence>
<evidence type="ECO:0000256" key="3">
    <source>
        <dbReference type="ARBA" id="ARBA00004401"/>
    </source>
</evidence>
<dbReference type="Pfam" id="PF00332">
    <property type="entry name" value="Glyco_hydro_17"/>
    <property type="match status" value="1"/>
</dbReference>
<dbReference type="PANTHER" id="PTHR16631:SF17">
    <property type="entry name" value="GLUCAN ENDO-1,3-BETA-GLUCOSIDASE BTGC"/>
    <property type="match status" value="1"/>
</dbReference>
<evidence type="ECO:0000313" key="23">
    <source>
        <dbReference type="Proteomes" id="UP001164286"/>
    </source>
</evidence>
<evidence type="ECO:0000256" key="7">
    <source>
        <dbReference type="ARBA" id="ARBA00022512"/>
    </source>
</evidence>
<protein>
    <recommendedName>
        <fullName evidence="5">glucan endo-1,3-beta-D-glucosidase</fullName>
        <ecNumber evidence="5">3.2.1.39</ecNumber>
    </recommendedName>
    <alternativeName>
        <fullName evidence="18">Endo-1,3-beta-glucanase btgC</fullName>
    </alternativeName>
    <alternativeName>
        <fullName evidence="17">Laminarinase btgC</fullName>
    </alternativeName>
</protein>
<keyword evidence="15" id="KW-0624">Polysaccharide degradation</keyword>
<dbReference type="GO" id="GO:0005886">
    <property type="term" value="C:plasma membrane"/>
    <property type="evidence" value="ECO:0007669"/>
    <property type="project" value="UniProtKB-SubCell"/>
</dbReference>
<keyword evidence="13" id="KW-0119">Carbohydrate metabolism</keyword>
<dbReference type="GO" id="GO:0071555">
    <property type="term" value="P:cell wall organization"/>
    <property type="evidence" value="ECO:0007669"/>
    <property type="project" value="UniProtKB-KW"/>
</dbReference>
<dbReference type="GeneID" id="77724817"/>
<evidence type="ECO:0000256" key="18">
    <source>
        <dbReference type="ARBA" id="ARBA00043078"/>
    </source>
</evidence>
<keyword evidence="23" id="KW-1185">Reference proteome</keyword>
<dbReference type="InterPro" id="IPR017853">
    <property type="entry name" value="GH"/>
</dbReference>
<comment type="caution">
    <text evidence="22">The sequence shown here is derived from an EMBL/GenBank/DDBJ whole genome shotgun (WGS) entry which is preliminary data.</text>
</comment>
<keyword evidence="8" id="KW-0964">Secreted</keyword>
<dbReference type="GO" id="GO:0000272">
    <property type="term" value="P:polysaccharide catabolic process"/>
    <property type="evidence" value="ECO:0007669"/>
    <property type="project" value="UniProtKB-KW"/>
</dbReference>
<dbReference type="GO" id="GO:0009986">
    <property type="term" value="C:cell surface"/>
    <property type="evidence" value="ECO:0007669"/>
    <property type="project" value="TreeGrafter"/>
</dbReference>
<evidence type="ECO:0000256" key="13">
    <source>
        <dbReference type="ARBA" id="ARBA00023277"/>
    </source>
</evidence>
<evidence type="ECO:0000256" key="21">
    <source>
        <dbReference type="SAM" id="Phobius"/>
    </source>
</evidence>
<dbReference type="EC" id="3.2.1.39" evidence="5"/>
<gene>
    <name evidence="22" type="ORF">MKK02DRAFT_16340</name>
</gene>
<keyword evidence="9" id="KW-0732">Signal</keyword>
<dbReference type="InterPro" id="IPR000490">
    <property type="entry name" value="Glyco_hydro_17"/>
</dbReference>
<dbReference type="GO" id="GO:0009277">
    <property type="term" value="C:fungal-type cell wall"/>
    <property type="evidence" value="ECO:0007669"/>
    <property type="project" value="TreeGrafter"/>
</dbReference>
<evidence type="ECO:0000256" key="6">
    <source>
        <dbReference type="ARBA" id="ARBA00022475"/>
    </source>
</evidence>
<feature type="region of interest" description="Disordered" evidence="20">
    <location>
        <begin position="67"/>
        <end position="92"/>
    </location>
</feature>
<dbReference type="SUPFAM" id="SSF51445">
    <property type="entry name" value="(Trans)glycosidases"/>
    <property type="match status" value="1"/>
</dbReference>
<keyword evidence="11 21" id="KW-0472">Membrane</keyword>